<dbReference type="InterPro" id="IPR039448">
    <property type="entry name" value="Beta_helix"/>
</dbReference>
<dbReference type="AlphaFoldDB" id="A0A6I3JA62"/>
<dbReference type="InterPro" id="IPR012334">
    <property type="entry name" value="Pectin_lyas_fold"/>
</dbReference>
<reference evidence="4 5" key="1">
    <citation type="submission" date="2019-10" db="EMBL/GenBank/DDBJ databases">
        <title>Nocardioides novel species isolated from the excrement of Marmot.</title>
        <authorList>
            <person name="Zhang G."/>
        </authorList>
    </citation>
    <scope>NUCLEOTIDE SEQUENCE [LARGE SCALE GENOMIC DNA]</scope>
    <source>
        <strain evidence="5">zg-579</strain>
    </source>
</reference>
<dbReference type="SUPFAM" id="SSF51126">
    <property type="entry name" value="Pectin lyase-like"/>
    <property type="match status" value="1"/>
</dbReference>
<evidence type="ECO:0000313" key="4">
    <source>
        <dbReference type="EMBL" id="MTB94958.1"/>
    </source>
</evidence>
<evidence type="ECO:0000256" key="2">
    <source>
        <dbReference type="SAM" id="Phobius"/>
    </source>
</evidence>
<dbReference type="InterPro" id="IPR011050">
    <property type="entry name" value="Pectin_lyase_fold/virulence"/>
</dbReference>
<dbReference type="Gene3D" id="2.160.20.10">
    <property type="entry name" value="Single-stranded right-handed beta-helix, Pectin lyase-like"/>
    <property type="match status" value="2"/>
</dbReference>
<dbReference type="Proteomes" id="UP000433406">
    <property type="component" value="Unassembled WGS sequence"/>
</dbReference>
<organism evidence="4 5">
    <name type="scientific">Nocardioides marmotae</name>
    <dbReference type="NCBI Taxonomy" id="2663857"/>
    <lineage>
        <taxon>Bacteria</taxon>
        <taxon>Bacillati</taxon>
        <taxon>Actinomycetota</taxon>
        <taxon>Actinomycetes</taxon>
        <taxon>Propionibacteriales</taxon>
        <taxon>Nocardioidaceae</taxon>
        <taxon>Nocardioides</taxon>
    </lineage>
</organism>
<evidence type="ECO:0000256" key="1">
    <source>
        <dbReference type="SAM" id="MobiDB-lite"/>
    </source>
</evidence>
<dbReference type="RefSeq" id="WP_154614688.1">
    <property type="nucleotide sequence ID" value="NZ_CP053660.1"/>
</dbReference>
<dbReference type="EMBL" id="WLCI01000008">
    <property type="protein sequence ID" value="MTB94958.1"/>
    <property type="molecule type" value="Genomic_DNA"/>
</dbReference>
<dbReference type="InterPro" id="IPR006626">
    <property type="entry name" value="PbH1"/>
</dbReference>
<evidence type="ECO:0000313" key="5">
    <source>
        <dbReference type="Proteomes" id="UP000433406"/>
    </source>
</evidence>
<feature type="compositionally biased region" description="Low complexity" evidence="1">
    <location>
        <begin position="579"/>
        <end position="596"/>
    </location>
</feature>
<feature type="domain" description="Right handed beta helix" evidence="3">
    <location>
        <begin position="238"/>
        <end position="376"/>
    </location>
</feature>
<name>A0A6I3JA62_9ACTN</name>
<comment type="caution">
    <text evidence="4">The sequence shown here is derived from an EMBL/GenBank/DDBJ whole genome shotgun (WGS) entry which is preliminary data.</text>
</comment>
<keyword evidence="2" id="KW-1133">Transmembrane helix</keyword>
<sequence>MSAPTAAERGDTVHVAVRRLIRAVCLVAVVGIVLGLAVLRQHIEPPDPAAPADEAPVAAPALDEVPAEVAVLAAEDARLRAVSLGPAVGTTRVGATVVLGPRPAAYGVDALVAAGALRRTGPGVVELVRPVVARRGARVALHLPATTLRMHSGARAHASLVTWGGDLALSGAPGRPLRLVGWDPRRKAADRETSDGRAYLLVKDGRLRLADVETDHLGYWSGRTGGLAVTGSPETSATADLVGVRVRASHIGLYLSGVERSVVRRTEVTAVERDGVEVTNRSHRVRLTGVSVDRSGGAAIKVGNGASRVVVERARLTRSGGYGLLVDGSPLADGPNSAGYSTTNYAGVVLRRSLVADNDGGGVLVLRLDGLQVDRSTLLADGTALAVRGPADGLVVDRSVVRSQGATGIVVEEVSGARVERSTVRARTTGVSLTDSTGEVRGNDIAVGTGTGVRVAGEDARAVVDGNAMTGRGPGAVADADGAEVQQGDTTGAWSYRPRAVLWLEEHGSALPGLLVLVVPAFGTVFVRRRRRGQRELRRLLEQALVARGREALAGYAPPRTQAPVGAAGSTFEAEPEAGPDVGPHVGPDVGPHVGPDVGGAGVPAADPAAPLGGRRFTGPQDFAVAAVLEAGYPVGDVARALRVPTARVRAWVEEARASADA</sequence>
<dbReference type="SMART" id="SM00710">
    <property type="entry name" value="PbH1"/>
    <property type="match status" value="7"/>
</dbReference>
<protein>
    <recommendedName>
        <fullName evidence="3">Right handed beta helix domain-containing protein</fullName>
    </recommendedName>
</protein>
<dbReference type="Pfam" id="PF13229">
    <property type="entry name" value="Beta_helix"/>
    <property type="match status" value="1"/>
</dbReference>
<feature type="transmembrane region" description="Helical" evidence="2">
    <location>
        <begin position="20"/>
        <end position="39"/>
    </location>
</feature>
<keyword evidence="2" id="KW-0812">Transmembrane</keyword>
<accession>A0A6I3JA62</accession>
<feature type="region of interest" description="Disordered" evidence="1">
    <location>
        <begin position="558"/>
        <end position="607"/>
    </location>
</feature>
<keyword evidence="2" id="KW-0472">Membrane</keyword>
<evidence type="ECO:0000259" key="3">
    <source>
        <dbReference type="Pfam" id="PF13229"/>
    </source>
</evidence>
<keyword evidence="5" id="KW-1185">Reference proteome</keyword>
<gene>
    <name evidence="4" type="ORF">GGQ22_07655</name>
</gene>
<proteinExistence type="predicted"/>